<dbReference type="InterPro" id="IPR007048">
    <property type="entry name" value="IraD/Gp25-like"/>
</dbReference>
<organism evidence="2">
    <name type="scientific">Arsenophonus endosymbiont of Trialeurodes vaporariorum</name>
    <dbReference type="NCBI Taxonomy" id="235567"/>
    <lineage>
        <taxon>Bacteria</taxon>
        <taxon>Pseudomonadati</taxon>
        <taxon>Pseudomonadota</taxon>
        <taxon>Gammaproteobacteria</taxon>
        <taxon>Enterobacterales</taxon>
        <taxon>Morganellaceae</taxon>
        <taxon>Arsenophonus</taxon>
    </lineage>
</organism>
<dbReference type="AlphaFoldDB" id="A0A3B0LY49"/>
<reference evidence="2" key="1">
    <citation type="submission" date="2018-04" db="EMBL/GenBank/DDBJ databases">
        <authorList>
            <person name="Go L.Y."/>
            <person name="Mitchell J.A."/>
        </authorList>
    </citation>
    <scope>NUCLEOTIDE SEQUENCE</scope>
    <source>
        <strain evidence="2">ARTV</strain>
    </source>
</reference>
<feature type="domain" description="IraD/Gp25-like" evidence="1">
    <location>
        <begin position="17"/>
        <end position="99"/>
    </location>
</feature>
<proteinExistence type="predicted"/>
<gene>
    <name evidence="2" type="ORF">ARTV_0228</name>
</gene>
<protein>
    <recommendedName>
        <fullName evidence="1">IraD/Gp25-like domain-containing protein</fullName>
    </recommendedName>
</protein>
<dbReference type="SUPFAM" id="SSF160719">
    <property type="entry name" value="gpW/gp25-like"/>
    <property type="match status" value="1"/>
</dbReference>
<dbReference type="Gene3D" id="3.10.450.40">
    <property type="match status" value="1"/>
</dbReference>
<sequence>MNAMGMNRQTGRFISENAHIAQSVQDILLPLVGSRVMRRDYGALLFSLLDKPQTSALRLQLMAACFSALLRFESRIRLEKINIEQHAETSQIAIVAQIIESGAAFSFHFPVRSR</sequence>
<evidence type="ECO:0000259" key="1">
    <source>
        <dbReference type="Pfam" id="PF04965"/>
    </source>
</evidence>
<name>A0A3B0LY49_9GAMM</name>
<evidence type="ECO:0000313" key="2">
    <source>
        <dbReference type="EMBL" id="SSW94700.1"/>
    </source>
</evidence>
<accession>A0A3B0LY49</accession>
<dbReference type="Pfam" id="PF04965">
    <property type="entry name" value="GPW_gp25"/>
    <property type="match status" value="1"/>
</dbReference>
<dbReference type="EMBL" id="UFQR01000001">
    <property type="protein sequence ID" value="SSW94700.1"/>
    <property type="molecule type" value="Genomic_DNA"/>
</dbReference>